<accession>A0A318S6D0</accession>
<feature type="domain" description="AAA" evidence="1">
    <location>
        <begin position="3"/>
        <end position="196"/>
    </location>
</feature>
<organism evidence="2 3">
    <name type="scientific">Deinococcus yavapaiensis KR-236</name>
    <dbReference type="NCBI Taxonomy" id="694435"/>
    <lineage>
        <taxon>Bacteria</taxon>
        <taxon>Thermotogati</taxon>
        <taxon>Deinococcota</taxon>
        <taxon>Deinococci</taxon>
        <taxon>Deinococcales</taxon>
        <taxon>Deinococcaceae</taxon>
        <taxon>Deinococcus</taxon>
    </lineage>
</organism>
<dbReference type="CDD" id="cd02042">
    <property type="entry name" value="ParAB_family"/>
    <property type="match status" value="1"/>
</dbReference>
<dbReference type="Proteomes" id="UP000248326">
    <property type="component" value="Unassembled WGS sequence"/>
</dbReference>
<evidence type="ECO:0000313" key="2">
    <source>
        <dbReference type="EMBL" id="PYE53277.1"/>
    </source>
</evidence>
<comment type="caution">
    <text evidence="2">The sequence shown here is derived from an EMBL/GenBank/DDBJ whole genome shotgun (WGS) entry which is preliminary data.</text>
</comment>
<dbReference type="InterPro" id="IPR027417">
    <property type="entry name" value="P-loop_NTPase"/>
</dbReference>
<dbReference type="Pfam" id="PF13614">
    <property type="entry name" value="AAA_31"/>
    <property type="match status" value="1"/>
</dbReference>
<keyword evidence="3" id="KW-1185">Reference proteome</keyword>
<evidence type="ECO:0000259" key="1">
    <source>
        <dbReference type="Pfam" id="PF13614"/>
    </source>
</evidence>
<proteinExistence type="predicted"/>
<gene>
    <name evidence="2" type="ORF">DES52_10949</name>
</gene>
<protein>
    <submittedName>
        <fullName evidence="2">Chromosome partitioning protein</fullName>
    </submittedName>
</protein>
<reference evidence="2 3" key="1">
    <citation type="submission" date="2018-06" db="EMBL/GenBank/DDBJ databases">
        <title>Genomic Encyclopedia of Type Strains, Phase IV (KMG-IV): sequencing the most valuable type-strain genomes for metagenomic binning, comparative biology and taxonomic classification.</title>
        <authorList>
            <person name="Goeker M."/>
        </authorList>
    </citation>
    <scope>NUCLEOTIDE SEQUENCE [LARGE SCALE GENOMIC DNA]</scope>
    <source>
        <strain evidence="2 3">DSM 18048</strain>
    </source>
</reference>
<dbReference type="InterPro" id="IPR025669">
    <property type="entry name" value="AAA_dom"/>
</dbReference>
<dbReference type="AlphaFoldDB" id="A0A318S6D0"/>
<dbReference type="EMBL" id="QJSX01000009">
    <property type="protein sequence ID" value="PYE53277.1"/>
    <property type="molecule type" value="Genomic_DNA"/>
</dbReference>
<dbReference type="Gene3D" id="3.40.50.300">
    <property type="entry name" value="P-loop containing nucleotide triphosphate hydrolases"/>
    <property type="match status" value="1"/>
</dbReference>
<evidence type="ECO:0000313" key="3">
    <source>
        <dbReference type="Proteomes" id="UP000248326"/>
    </source>
</evidence>
<dbReference type="SUPFAM" id="SSF52540">
    <property type="entry name" value="P-loop containing nucleoside triphosphate hydrolases"/>
    <property type="match status" value="1"/>
</dbReference>
<sequence length="296" mass="33014">MPHIISFINLKGGVGKTTTLVQVADALSSLHGRRVLVIDLDPQTNATIALIGEDRWLQCDQAGQTLAQLFIDKLEGTDVFDPERATIRKVSNLPTSTLDLIPSSLKLIDVQDRMSDISYKTSYTMSPIDVVKLTLQPILSQYDYVLIDCPPNLGYITQNGLEISDWYVIPTIPDRLSTYGIPQIIRRVEKLRRDRKLKVRCLGLVLTKVQSNSSSHDRTKRILPAQLQRAFEEAGAAPATMFETSIPQANAFADAVDYSRGFISFKEKYGRSLSGGQALYEYAADFAKELMNRVEA</sequence>
<dbReference type="InterPro" id="IPR050678">
    <property type="entry name" value="DNA_Partitioning_ATPase"/>
</dbReference>
<dbReference type="PANTHER" id="PTHR13696:SF52">
    <property type="entry name" value="PARA FAMILY PROTEIN CT_582"/>
    <property type="match status" value="1"/>
</dbReference>
<dbReference type="PANTHER" id="PTHR13696">
    <property type="entry name" value="P-LOOP CONTAINING NUCLEOSIDE TRIPHOSPHATE HYDROLASE"/>
    <property type="match status" value="1"/>
</dbReference>
<name>A0A318S6D0_9DEIO</name>
<dbReference type="RefSeq" id="WP_110887090.1">
    <property type="nucleotide sequence ID" value="NZ_QJSX01000009.1"/>
</dbReference>
<dbReference type="OrthoDB" id="9791162at2"/>